<dbReference type="AlphaFoldDB" id="A0AAU9P0N0"/>
<feature type="compositionally biased region" description="Basic and acidic residues" evidence="1">
    <location>
        <begin position="61"/>
        <end position="71"/>
    </location>
</feature>
<comment type="caution">
    <text evidence="2">The sequence shown here is derived from an EMBL/GenBank/DDBJ whole genome shotgun (WGS) entry which is preliminary data.</text>
</comment>
<dbReference type="Proteomes" id="UP001157418">
    <property type="component" value="Unassembled WGS sequence"/>
</dbReference>
<reference evidence="2 3" key="1">
    <citation type="submission" date="2022-01" db="EMBL/GenBank/DDBJ databases">
        <authorList>
            <person name="Xiong W."/>
            <person name="Schranz E."/>
        </authorList>
    </citation>
    <scope>NUCLEOTIDE SEQUENCE [LARGE SCALE GENOMIC DNA]</scope>
</reference>
<feature type="compositionally biased region" description="Polar residues" evidence="1">
    <location>
        <begin position="72"/>
        <end position="92"/>
    </location>
</feature>
<gene>
    <name evidence="2" type="ORF">LVIROSA_LOCUS29553</name>
</gene>
<evidence type="ECO:0000313" key="3">
    <source>
        <dbReference type="Proteomes" id="UP001157418"/>
    </source>
</evidence>
<feature type="region of interest" description="Disordered" evidence="1">
    <location>
        <begin position="56"/>
        <end position="92"/>
    </location>
</feature>
<accession>A0AAU9P0N0</accession>
<sequence length="92" mass="10012">MGKSPGKWIKTVFFGKKSSKSNLSKDATSEITISITGKTPSNNFDADSMIISSPVRPVIDSSDHTKLEKTSSDNLITDSPENDNTNDYTELV</sequence>
<protein>
    <submittedName>
        <fullName evidence="2">Uncharacterized protein</fullName>
    </submittedName>
</protein>
<name>A0AAU9P0N0_9ASTR</name>
<dbReference type="EMBL" id="CAKMRJ010005523">
    <property type="protein sequence ID" value="CAH1443652.1"/>
    <property type="molecule type" value="Genomic_DNA"/>
</dbReference>
<evidence type="ECO:0000313" key="2">
    <source>
        <dbReference type="EMBL" id="CAH1443652.1"/>
    </source>
</evidence>
<organism evidence="2 3">
    <name type="scientific">Lactuca virosa</name>
    <dbReference type="NCBI Taxonomy" id="75947"/>
    <lineage>
        <taxon>Eukaryota</taxon>
        <taxon>Viridiplantae</taxon>
        <taxon>Streptophyta</taxon>
        <taxon>Embryophyta</taxon>
        <taxon>Tracheophyta</taxon>
        <taxon>Spermatophyta</taxon>
        <taxon>Magnoliopsida</taxon>
        <taxon>eudicotyledons</taxon>
        <taxon>Gunneridae</taxon>
        <taxon>Pentapetalae</taxon>
        <taxon>asterids</taxon>
        <taxon>campanulids</taxon>
        <taxon>Asterales</taxon>
        <taxon>Asteraceae</taxon>
        <taxon>Cichorioideae</taxon>
        <taxon>Cichorieae</taxon>
        <taxon>Lactucinae</taxon>
        <taxon>Lactuca</taxon>
    </lineage>
</organism>
<keyword evidence="3" id="KW-1185">Reference proteome</keyword>
<evidence type="ECO:0000256" key="1">
    <source>
        <dbReference type="SAM" id="MobiDB-lite"/>
    </source>
</evidence>
<proteinExistence type="predicted"/>